<evidence type="ECO:0000256" key="2">
    <source>
        <dbReference type="ARBA" id="ARBA00015003"/>
    </source>
</evidence>
<dbReference type="PANTHER" id="PTHR12658">
    <property type="entry name" value="BETA-TUBULIN COFACTOR D"/>
    <property type="match status" value="1"/>
</dbReference>
<dbReference type="InterPro" id="IPR058033">
    <property type="entry name" value="ARM_TBCD_2nd"/>
</dbReference>
<dbReference type="Pfam" id="PF12612">
    <property type="entry name" value="TFCD_C"/>
    <property type="match status" value="1"/>
</dbReference>
<evidence type="ECO:0000313" key="6">
    <source>
        <dbReference type="Proteomes" id="UP001652625"/>
    </source>
</evidence>
<dbReference type="InterPro" id="IPR011989">
    <property type="entry name" value="ARM-like"/>
</dbReference>
<evidence type="ECO:0000256" key="3">
    <source>
        <dbReference type="ARBA" id="ARBA00023186"/>
    </source>
</evidence>
<protein>
    <recommendedName>
        <fullName evidence="2">Tubulin-specific chaperone D</fullName>
    </recommendedName>
</protein>
<dbReference type="SUPFAM" id="SSF48371">
    <property type="entry name" value="ARM repeat"/>
    <property type="match status" value="1"/>
</dbReference>
<accession>A0ABM4CDG7</accession>
<reference evidence="7 8" key="1">
    <citation type="submission" date="2025-05" db="UniProtKB">
        <authorList>
            <consortium name="RefSeq"/>
        </authorList>
    </citation>
    <scope>IDENTIFICATION</scope>
</reference>
<dbReference type="Proteomes" id="UP001652625">
    <property type="component" value="Chromosome 08"/>
</dbReference>
<keyword evidence="3" id="KW-0143">Chaperone</keyword>
<dbReference type="Pfam" id="PF25767">
    <property type="entry name" value="ARM_TBCD_2nd"/>
    <property type="match status" value="1"/>
</dbReference>
<feature type="domain" description="Tubulin-folding cofactor D C-terminal" evidence="4">
    <location>
        <begin position="864"/>
        <end position="1050"/>
    </location>
</feature>
<name>A0ABM4CDG7_HYDVU</name>
<dbReference type="Gene3D" id="1.25.10.10">
    <property type="entry name" value="Leucine-rich Repeat Variant"/>
    <property type="match status" value="2"/>
</dbReference>
<evidence type="ECO:0000313" key="8">
    <source>
        <dbReference type="RefSeq" id="XP_065659727.1"/>
    </source>
</evidence>
<dbReference type="InterPro" id="IPR016024">
    <property type="entry name" value="ARM-type_fold"/>
</dbReference>
<organism evidence="6 8">
    <name type="scientific">Hydra vulgaris</name>
    <name type="common">Hydra</name>
    <name type="synonym">Hydra attenuata</name>
    <dbReference type="NCBI Taxonomy" id="6087"/>
    <lineage>
        <taxon>Eukaryota</taxon>
        <taxon>Metazoa</taxon>
        <taxon>Cnidaria</taxon>
        <taxon>Hydrozoa</taxon>
        <taxon>Hydroidolina</taxon>
        <taxon>Anthoathecata</taxon>
        <taxon>Aplanulata</taxon>
        <taxon>Hydridae</taxon>
        <taxon>Hydra</taxon>
    </lineage>
</organism>
<dbReference type="GeneID" id="101235701"/>
<evidence type="ECO:0000313" key="7">
    <source>
        <dbReference type="RefSeq" id="XP_065659726.1"/>
    </source>
</evidence>
<dbReference type="InterPro" id="IPR022577">
    <property type="entry name" value="TBCD_C"/>
</dbReference>
<dbReference type="InterPro" id="IPR033162">
    <property type="entry name" value="TBCD"/>
</dbReference>
<evidence type="ECO:0000259" key="5">
    <source>
        <dbReference type="Pfam" id="PF25767"/>
    </source>
</evidence>
<dbReference type="PANTHER" id="PTHR12658:SF0">
    <property type="entry name" value="TUBULIN-SPECIFIC CHAPERONE D"/>
    <property type="match status" value="1"/>
</dbReference>
<proteinExistence type="inferred from homology"/>
<evidence type="ECO:0000256" key="1">
    <source>
        <dbReference type="ARBA" id="ARBA00006853"/>
    </source>
</evidence>
<dbReference type="RefSeq" id="XP_065659727.1">
    <property type="nucleotide sequence ID" value="XM_065803655.1"/>
</dbReference>
<dbReference type="RefSeq" id="XP_065659726.1">
    <property type="nucleotide sequence ID" value="XM_065803654.1"/>
</dbReference>
<sequence length="1176" mass="133511">MDDIVTSSLDGFKHNSDVHKIIDDVYGNFADPILMETDLEKLTVIVGHYQEQPHLLDSYLENIITKLLALIKDVQTPKICMHQYCKYLYLFTKVRGYKQSLRYFSHEVSDLEVVLKLLIDQNSNDYQTWETRYVLLLWLAIICIIPFNLAKLDGDSKEKSVANRIYEAVMPYFMTIDKCKDACSYLLAKFLTRPDMVNVKLPEFMNTSYDLLNSVKLVYEKPNNHALNGVNLQQQHISTLSTLALIFKYGRREDLLPYASNLFSSLESSIVLKQSTTLIRKLTIKLVQRIGLIFLAPRVVSWRYQRGSRILLHTLSTSTQESILKSPKSEELNEDFDLPEELESIIDLLTIGLKDKDTIVRWCAAKGIGRITARLPQELADEVVGSLLELFNFAELDSAWHGGCLALAELGRRGLLLPNRLSDVVPIILKALMYDERRGSYSVGSHVRDAACYVCWSFARAYEPEQISAYILDISASLLIVTVFDREVSCRRAASAAFQENVGRQGTFPHGIDIVTATDYFAVGNCTYCYHNLCVYLAGFEEYKTKLIDHLLKVKISHWDSEIRILTSVAFHNLTDVAPQYMMDKVLPLLLVETSSIDVCTKHGSILALSELVYALYLHSKKIETEFILQSSILEKIYLLVNNLRKGNKFRGVDGEHLRKAVCNMIEKFSYSEIPVNESVLDDWIFVIEDSLSHTLVDVQNAACRALPPFCLQYLQTSTYSHEELLKKICLQSQSSNKFVRMGFTDALGVLPRFMLLKQVNQILDLLIQSSLTTNNKVNDGVFAEARVNSVSAIVKICKTVGLVDVTDYEHLYECFFLALQDYTVDSRGDVGAWVRESAMSALVDFSNLVLSTGFCISKDICKKIIYYLVQQCSEKIDRTRECAGNALVKFVYYSPGDVYIPSCKEFHELLPLSLCSSLNWASPLEAYGAISKLLRIKDYQYYVLLGLCVSVGGMTESLVRYSSDGLLDYFSDIQDSEDDMKAIMSNLLQIMENNKKNDRIIIPMMRLFDLLLTSACLDVYNDIENSNEFLLHLFELIKKEVSCSADTTKLVASVKVFCGLTQFVGKVRNKCLQKILLLLCHKYPRIRVATAEHFFTTLNTFAGIIPDEVAKDVMNFLMDTSWSGELESVRNIRNNISTLIKIPIPIVKKSMSETSSHRVVDELDSYKDLVTRIGF</sequence>
<keyword evidence="6" id="KW-1185">Reference proteome</keyword>
<evidence type="ECO:0000259" key="4">
    <source>
        <dbReference type="Pfam" id="PF12612"/>
    </source>
</evidence>
<gene>
    <name evidence="7 8" type="primary">LOC101235701</name>
</gene>
<dbReference type="Pfam" id="PF23579">
    <property type="entry name" value="ARM_TBCD"/>
    <property type="match status" value="1"/>
</dbReference>
<comment type="similarity">
    <text evidence="1">Belongs to the TBCD family.</text>
</comment>
<feature type="domain" description="Tubulin-folding cofactor D ARM repeats" evidence="5">
    <location>
        <begin position="278"/>
        <end position="512"/>
    </location>
</feature>